<evidence type="ECO:0000256" key="1">
    <source>
        <dbReference type="SAM" id="MobiDB-lite"/>
    </source>
</evidence>
<evidence type="ECO:0000313" key="2">
    <source>
        <dbReference type="EMBL" id="CAA9531508.1"/>
    </source>
</evidence>
<reference evidence="2" key="1">
    <citation type="submission" date="2020-02" db="EMBL/GenBank/DDBJ databases">
        <authorList>
            <person name="Meier V. D."/>
        </authorList>
    </citation>
    <scope>NUCLEOTIDE SEQUENCE</scope>
    <source>
        <strain evidence="2">AVDCRST_MAG31</strain>
    </source>
</reference>
<feature type="compositionally biased region" description="Basic residues" evidence="1">
    <location>
        <begin position="78"/>
        <end position="87"/>
    </location>
</feature>
<dbReference type="AlphaFoldDB" id="A0A6J4TSK4"/>
<feature type="compositionally biased region" description="Basic and acidic residues" evidence="1">
    <location>
        <begin position="101"/>
        <end position="119"/>
    </location>
</feature>
<sequence>GDPRTYAQGLRRGPRPAARAHQRDGGAGRAWHRRSDALPGRPRRRWRPPRHRGGQEARRSGDGNGKAGGSAHRPACAHGRRPARRGRRAQDLGRGGTHRRLCQEHRQAGRDPGRRRQDRALVAVARNGPDRGGNGARCAQRLRQSRRRGRPARVRPGQGGGRFLRQRVPHPADPHDGGPALHPPRDAPPVRRQEPGAGRRPCHQHRRNGLLRRHRPPHERAGQRRGPAGRL</sequence>
<accession>A0A6J4TSK4</accession>
<feature type="compositionally biased region" description="Basic residues" evidence="1">
    <location>
        <begin position="143"/>
        <end position="153"/>
    </location>
</feature>
<feature type="compositionally biased region" description="Basic residues" evidence="1">
    <location>
        <begin position="41"/>
        <end position="52"/>
    </location>
</feature>
<feature type="region of interest" description="Disordered" evidence="1">
    <location>
        <begin position="1"/>
        <end position="231"/>
    </location>
</feature>
<feature type="compositionally biased region" description="Basic residues" evidence="1">
    <location>
        <begin position="200"/>
        <end position="217"/>
    </location>
</feature>
<proteinExistence type="predicted"/>
<feature type="compositionally biased region" description="Basic and acidic residues" evidence="1">
    <location>
        <begin position="183"/>
        <end position="194"/>
    </location>
</feature>
<feature type="non-terminal residue" evidence="2">
    <location>
        <position position="231"/>
    </location>
</feature>
<feature type="non-terminal residue" evidence="2">
    <location>
        <position position="1"/>
    </location>
</feature>
<gene>
    <name evidence="2" type="ORF">AVDCRST_MAG31-2435</name>
</gene>
<organism evidence="2">
    <name type="scientific">uncultured Sphingomonas sp</name>
    <dbReference type="NCBI Taxonomy" id="158754"/>
    <lineage>
        <taxon>Bacteria</taxon>
        <taxon>Pseudomonadati</taxon>
        <taxon>Pseudomonadota</taxon>
        <taxon>Alphaproteobacteria</taxon>
        <taxon>Sphingomonadales</taxon>
        <taxon>Sphingomonadaceae</taxon>
        <taxon>Sphingomonas</taxon>
        <taxon>environmental samples</taxon>
    </lineage>
</organism>
<protein>
    <submittedName>
        <fullName evidence="2">Phosphate transport system regulatory protein PhoU</fullName>
    </submittedName>
</protein>
<name>A0A6J4TSK4_9SPHN</name>
<dbReference type="EMBL" id="CADCWA010000186">
    <property type="protein sequence ID" value="CAA9531508.1"/>
    <property type="molecule type" value="Genomic_DNA"/>
</dbReference>